<evidence type="ECO:0000256" key="2">
    <source>
        <dbReference type="ARBA" id="ARBA00023242"/>
    </source>
</evidence>
<keyword evidence="5" id="KW-1185">Reference proteome</keyword>
<gene>
    <name evidence="4" type="ORF">FPE_LOCUS13398</name>
</gene>
<evidence type="ECO:0000313" key="4">
    <source>
        <dbReference type="EMBL" id="CAI9765968.1"/>
    </source>
</evidence>
<feature type="compositionally biased region" description="Polar residues" evidence="3">
    <location>
        <begin position="62"/>
        <end position="94"/>
    </location>
</feature>
<dbReference type="Proteomes" id="UP000834106">
    <property type="component" value="Chromosome 8"/>
</dbReference>
<name>A0AAD1ZAC3_9LAMI</name>
<dbReference type="GO" id="GO:0005634">
    <property type="term" value="C:nucleus"/>
    <property type="evidence" value="ECO:0007669"/>
    <property type="project" value="UniProtKB-SubCell"/>
</dbReference>
<dbReference type="EMBL" id="OU503043">
    <property type="protein sequence ID" value="CAI9765968.1"/>
    <property type="molecule type" value="Genomic_DNA"/>
</dbReference>
<accession>A0AAD1ZAC3</accession>
<evidence type="ECO:0000313" key="5">
    <source>
        <dbReference type="Proteomes" id="UP000834106"/>
    </source>
</evidence>
<dbReference type="GO" id="GO:0006950">
    <property type="term" value="P:response to stress"/>
    <property type="evidence" value="ECO:0007669"/>
    <property type="project" value="UniProtKB-ARBA"/>
</dbReference>
<dbReference type="InterPro" id="IPR051992">
    <property type="entry name" value="OxStress_Response_Reg"/>
</dbReference>
<proteinExistence type="predicted"/>
<protein>
    <submittedName>
        <fullName evidence="4">Uncharacterized protein</fullName>
    </submittedName>
</protein>
<reference evidence="4" key="1">
    <citation type="submission" date="2023-05" db="EMBL/GenBank/DDBJ databases">
        <authorList>
            <person name="Huff M."/>
        </authorList>
    </citation>
    <scope>NUCLEOTIDE SEQUENCE</scope>
</reference>
<dbReference type="PANTHER" id="PTHR33172">
    <property type="entry name" value="OS08G0516900 PROTEIN"/>
    <property type="match status" value="1"/>
</dbReference>
<sequence length="117" mass="12878">MTTCSQLQNHLSRNGIAKFYCEKSKSFTSLSSIKDIGKPDDAYTRKRKNLLAYDNFWDKNRNSTLRSNNGGISKRPANSRSALTQAETTSHSESNNSVIYISKLSSPGGCPVIATAQ</sequence>
<evidence type="ECO:0000256" key="1">
    <source>
        <dbReference type="ARBA" id="ARBA00004123"/>
    </source>
</evidence>
<dbReference type="AlphaFoldDB" id="A0AAD1ZAC3"/>
<evidence type="ECO:0000256" key="3">
    <source>
        <dbReference type="SAM" id="MobiDB-lite"/>
    </source>
</evidence>
<organism evidence="4 5">
    <name type="scientific">Fraxinus pennsylvanica</name>
    <dbReference type="NCBI Taxonomy" id="56036"/>
    <lineage>
        <taxon>Eukaryota</taxon>
        <taxon>Viridiplantae</taxon>
        <taxon>Streptophyta</taxon>
        <taxon>Embryophyta</taxon>
        <taxon>Tracheophyta</taxon>
        <taxon>Spermatophyta</taxon>
        <taxon>Magnoliopsida</taxon>
        <taxon>eudicotyledons</taxon>
        <taxon>Gunneridae</taxon>
        <taxon>Pentapetalae</taxon>
        <taxon>asterids</taxon>
        <taxon>lamiids</taxon>
        <taxon>Lamiales</taxon>
        <taxon>Oleaceae</taxon>
        <taxon>Oleeae</taxon>
        <taxon>Fraxinus</taxon>
    </lineage>
</organism>
<feature type="region of interest" description="Disordered" evidence="3">
    <location>
        <begin position="60"/>
        <end position="94"/>
    </location>
</feature>
<keyword evidence="2" id="KW-0539">Nucleus</keyword>
<dbReference type="PANTHER" id="PTHR33172:SF96">
    <property type="entry name" value="PROTEIN OXIDATIVE STRESS 3 LIKE 3"/>
    <property type="match status" value="1"/>
</dbReference>
<comment type="subcellular location">
    <subcellularLocation>
        <location evidence="1">Nucleus</location>
    </subcellularLocation>
</comment>